<dbReference type="AlphaFoldDB" id="A0A1E2SLN7"/>
<dbReference type="EMBL" id="LNZG01000011">
    <property type="protein sequence ID" value="ODA90528.1"/>
    <property type="molecule type" value="Genomic_DNA"/>
</dbReference>
<comment type="caution">
    <text evidence="1">The sequence shown here is derived from an EMBL/GenBank/DDBJ whole genome shotgun (WGS) entry which is preliminary data.</text>
</comment>
<proteinExistence type="predicted"/>
<reference evidence="1 2" key="1">
    <citation type="submission" date="2015-11" db="EMBL/GenBank/DDBJ databases">
        <authorList>
            <person name="Zhang Y."/>
            <person name="Guo Z."/>
        </authorList>
    </citation>
    <scope>NUCLEOTIDE SEQUENCE [LARGE SCALE GENOMIC DNA]</scope>
    <source>
        <strain evidence="2">gdw1</strain>
    </source>
</reference>
<name>A0A1E2SLN7_LEIXY</name>
<sequence>MPEPTWSQALDQMESLARSRDARLGEWQPPAGLGPIPGTLHDRARLVLARISASITAVQEELAQLDSRKKMVSIVPALFAADEPQYLDEAL</sequence>
<protein>
    <submittedName>
        <fullName evidence="1">Uncharacterized protein</fullName>
    </submittedName>
</protein>
<accession>A0A1E2SLN7</accession>
<dbReference type="OrthoDB" id="5147754at2"/>
<evidence type="ECO:0000313" key="1">
    <source>
        <dbReference type="EMBL" id="ODA90528.1"/>
    </source>
</evidence>
<organism evidence="1 2">
    <name type="scientific">Leifsonia xyli subsp. xyli</name>
    <dbReference type="NCBI Taxonomy" id="59736"/>
    <lineage>
        <taxon>Bacteria</taxon>
        <taxon>Bacillati</taxon>
        <taxon>Actinomycetota</taxon>
        <taxon>Actinomycetes</taxon>
        <taxon>Micrococcales</taxon>
        <taxon>Microbacteriaceae</taxon>
        <taxon>Leifsonia</taxon>
    </lineage>
</organism>
<evidence type="ECO:0000313" key="2">
    <source>
        <dbReference type="Proteomes" id="UP000094426"/>
    </source>
</evidence>
<dbReference type="Proteomes" id="UP000094426">
    <property type="component" value="Unassembled WGS sequence"/>
</dbReference>
<gene>
    <name evidence="1" type="ORF">ATY41_09800</name>
</gene>
<dbReference type="RefSeq" id="WP_041767191.1">
    <property type="nucleotide sequence ID" value="NZ_LNZG01000011.1"/>
</dbReference>